<sequence>MTKKLVFDRPISLSLRSDQNVKIPNGEVWKIFSAGSMVLNGDTTQSTPATAILGGGSTISGSGNGTSGISGIAFKIVGV</sequence>
<dbReference type="RefSeq" id="WP_349053150.1">
    <property type="nucleotide sequence ID" value="NZ_JBBNPS010000001.1"/>
</dbReference>
<name>A0ABV1J3H5_9FIRM</name>
<dbReference type="Proteomes" id="UP001481872">
    <property type="component" value="Unassembled WGS sequence"/>
</dbReference>
<proteinExistence type="predicted"/>
<dbReference type="EMBL" id="JBBNPS010000001">
    <property type="protein sequence ID" value="MEQ3352731.1"/>
    <property type="molecule type" value="Genomic_DNA"/>
</dbReference>
<evidence type="ECO:0000313" key="2">
    <source>
        <dbReference type="Proteomes" id="UP001481872"/>
    </source>
</evidence>
<accession>A0ABV1J3H5</accession>
<gene>
    <name evidence="1" type="ORF">AAA081_00230</name>
</gene>
<reference evidence="1 2" key="1">
    <citation type="submission" date="2024-04" db="EMBL/GenBank/DDBJ databases">
        <title>Human intestinal bacterial collection.</title>
        <authorList>
            <person name="Pauvert C."/>
            <person name="Hitch T.C.A."/>
            <person name="Clavel T."/>
        </authorList>
    </citation>
    <scope>NUCLEOTIDE SEQUENCE [LARGE SCALE GENOMIC DNA]</scope>
    <source>
        <strain evidence="1 2">CLA-SR-H026</strain>
    </source>
</reference>
<keyword evidence="2" id="KW-1185">Reference proteome</keyword>
<organism evidence="1 2">
    <name type="scientific">Aedoeadaptatus acetigenes</name>
    <dbReference type="NCBI Taxonomy" id="2981723"/>
    <lineage>
        <taxon>Bacteria</taxon>
        <taxon>Bacillati</taxon>
        <taxon>Bacillota</taxon>
        <taxon>Tissierellia</taxon>
        <taxon>Tissierellales</taxon>
        <taxon>Peptoniphilaceae</taxon>
        <taxon>Aedoeadaptatus</taxon>
    </lineage>
</organism>
<comment type="caution">
    <text evidence="1">The sequence shown here is derived from an EMBL/GenBank/DDBJ whole genome shotgun (WGS) entry which is preliminary data.</text>
</comment>
<protein>
    <submittedName>
        <fullName evidence="1">Uncharacterized protein</fullName>
    </submittedName>
</protein>
<evidence type="ECO:0000313" key="1">
    <source>
        <dbReference type="EMBL" id="MEQ3352731.1"/>
    </source>
</evidence>